<evidence type="ECO:0000313" key="4">
    <source>
        <dbReference type="Proteomes" id="UP000807342"/>
    </source>
</evidence>
<dbReference type="EMBL" id="MU151168">
    <property type="protein sequence ID" value="KAF9448250.1"/>
    <property type="molecule type" value="Genomic_DNA"/>
</dbReference>
<comment type="caution">
    <text evidence="3">The sequence shown here is derived from an EMBL/GenBank/DDBJ whole genome shotgun (WGS) entry which is preliminary data.</text>
</comment>
<dbReference type="InterPro" id="IPR056884">
    <property type="entry name" value="NPHP3-like_N"/>
</dbReference>
<dbReference type="PANTHER" id="PTHR10039:SF15">
    <property type="entry name" value="NACHT DOMAIN-CONTAINING PROTEIN"/>
    <property type="match status" value="1"/>
</dbReference>
<dbReference type="OrthoDB" id="2804066at2759"/>
<name>A0A9P5XEW7_9AGAR</name>
<organism evidence="3 4">
    <name type="scientific">Macrolepiota fuliginosa MF-IS2</name>
    <dbReference type="NCBI Taxonomy" id="1400762"/>
    <lineage>
        <taxon>Eukaryota</taxon>
        <taxon>Fungi</taxon>
        <taxon>Dikarya</taxon>
        <taxon>Basidiomycota</taxon>
        <taxon>Agaricomycotina</taxon>
        <taxon>Agaricomycetes</taxon>
        <taxon>Agaricomycetidae</taxon>
        <taxon>Agaricales</taxon>
        <taxon>Agaricineae</taxon>
        <taxon>Agaricaceae</taxon>
        <taxon>Macrolepiota</taxon>
    </lineage>
</organism>
<dbReference type="SUPFAM" id="SSF52540">
    <property type="entry name" value="P-loop containing nucleoside triphosphate hydrolases"/>
    <property type="match status" value="1"/>
</dbReference>
<sequence length="622" mass="70961">MADSSARDPPPRCHPKTRQSVRERLLIWPRSKQNQWKVKWLHGPAGVGKSAVAQTFAEECQAERCLGGAFFFSRLKGFDKPLQVVPTFAYQLAVNLPGYKAALGQLLANDPAVLQKAMHIQFRKLIIEPFSMMSSNSSSALQRPYVMILDGLDECEGESAQCEIIEMISEVTRLRSDLPLLWLICSRSESHLKMAFSRADFMINRGQEELVIDRETRDDVDRYLRDGFQKIRAKYEDVITSESWPDDHSISRVQQIASGLFILASSALEYVQDPGYANPEGQLRSLLSFFEGRSPLATNPLTSLDLLYTHALSTVPDHALPIALRIIRVLIHLHRSFRLWPMMKDICGFLRLDKNTAYSSLRKLHSVLRIPTPEKFLPGRLGFYHLSFLDFLLNPVRSGKFHLPQVQSEVAECSLFWYANRLSDLYTPDMNGESVPQVERKLLSGYLRPWQMCYLLGTQIPTTLSHRLCEFPYNFLSEMEGTAARFANWLYDLDPPMPSNFLRTQPYYEVDLKLLDYLWAVADPLAPLEPASFPIDLMRRAKYPFRFENIYFLLGHGSKSCLICVTFEFGQWSESILSLKPGPTSFRGKLATYQSVDWEEARRRGDTYQVSVGSAVGPLVAE</sequence>
<dbReference type="Proteomes" id="UP000807342">
    <property type="component" value="Unassembled WGS sequence"/>
</dbReference>
<dbReference type="InterPro" id="IPR027417">
    <property type="entry name" value="P-loop_NTPase"/>
</dbReference>
<evidence type="ECO:0000313" key="3">
    <source>
        <dbReference type="EMBL" id="KAF9448250.1"/>
    </source>
</evidence>
<dbReference type="PANTHER" id="PTHR10039">
    <property type="entry name" value="AMELOGENIN"/>
    <property type="match status" value="1"/>
</dbReference>
<feature type="domain" description="Nephrocystin 3-like N-terminal" evidence="2">
    <location>
        <begin position="33"/>
        <end position="187"/>
    </location>
</feature>
<accession>A0A9P5XEW7</accession>
<evidence type="ECO:0000259" key="2">
    <source>
        <dbReference type="Pfam" id="PF24883"/>
    </source>
</evidence>
<keyword evidence="4" id="KW-1185">Reference proteome</keyword>
<dbReference type="AlphaFoldDB" id="A0A9P5XEW7"/>
<proteinExistence type="predicted"/>
<reference evidence="3" key="1">
    <citation type="submission" date="2020-11" db="EMBL/GenBank/DDBJ databases">
        <authorList>
            <consortium name="DOE Joint Genome Institute"/>
            <person name="Ahrendt S."/>
            <person name="Riley R."/>
            <person name="Andreopoulos W."/>
            <person name="Labutti K."/>
            <person name="Pangilinan J."/>
            <person name="Ruiz-Duenas F.J."/>
            <person name="Barrasa J.M."/>
            <person name="Sanchez-Garcia M."/>
            <person name="Camarero S."/>
            <person name="Miyauchi S."/>
            <person name="Serrano A."/>
            <person name="Linde D."/>
            <person name="Babiker R."/>
            <person name="Drula E."/>
            <person name="Ayuso-Fernandez I."/>
            <person name="Pacheco R."/>
            <person name="Padilla G."/>
            <person name="Ferreira P."/>
            <person name="Barriuso J."/>
            <person name="Kellner H."/>
            <person name="Castanera R."/>
            <person name="Alfaro M."/>
            <person name="Ramirez L."/>
            <person name="Pisabarro A.G."/>
            <person name="Kuo A."/>
            <person name="Tritt A."/>
            <person name="Lipzen A."/>
            <person name="He G."/>
            <person name="Yan M."/>
            <person name="Ng V."/>
            <person name="Cullen D."/>
            <person name="Martin F."/>
            <person name="Rosso M.-N."/>
            <person name="Henrissat B."/>
            <person name="Hibbett D."/>
            <person name="Martinez A.T."/>
            <person name="Grigoriev I.V."/>
        </authorList>
    </citation>
    <scope>NUCLEOTIDE SEQUENCE</scope>
    <source>
        <strain evidence="3">MF-IS2</strain>
    </source>
</reference>
<dbReference type="Gene3D" id="3.40.50.300">
    <property type="entry name" value="P-loop containing nucleotide triphosphate hydrolases"/>
    <property type="match status" value="1"/>
</dbReference>
<dbReference type="Pfam" id="PF24883">
    <property type="entry name" value="NPHP3_N"/>
    <property type="match status" value="1"/>
</dbReference>
<protein>
    <recommendedName>
        <fullName evidence="2">Nephrocystin 3-like N-terminal domain-containing protein</fullName>
    </recommendedName>
</protein>
<evidence type="ECO:0000256" key="1">
    <source>
        <dbReference type="ARBA" id="ARBA00022737"/>
    </source>
</evidence>
<keyword evidence="1" id="KW-0677">Repeat</keyword>
<gene>
    <name evidence="3" type="ORF">P691DRAFT_801075</name>
</gene>